<dbReference type="Proteomes" id="UP001175271">
    <property type="component" value="Unassembled WGS sequence"/>
</dbReference>
<evidence type="ECO:0000313" key="1">
    <source>
        <dbReference type="EMBL" id="KAK0416933.1"/>
    </source>
</evidence>
<dbReference type="AlphaFoldDB" id="A0AA39I341"/>
<reference evidence="1" key="1">
    <citation type="submission" date="2023-06" db="EMBL/GenBank/DDBJ databases">
        <title>Genomic analysis of the entomopathogenic nematode Steinernema hermaphroditum.</title>
        <authorList>
            <person name="Schwarz E.M."/>
            <person name="Heppert J.K."/>
            <person name="Baniya A."/>
            <person name="Schwartz H.T."/>
            <person name="Tan C.-H."/>
            <person name="Antoshechkin I."/>
            <person name="Sternberg P.W."/>
            <person name="Goodrich-Blair H."/>
            <person name="Dillman A.R."/>
        </authorList>
    </citation>
    <scope>NUCLEOTIDE SEQUENCE</scope>
    <source>
        <strain evidence="1">PS9179</strain>
        <tissue evidence="1">Whole animal</tissue>
    </source>
</reference>
<name>A0AA39I341_9BILA</name>
<accession>A0AA39I341</accession>
<comment type="caution">
    <text evidence="1">The sequence shown here is derived from an EMBL/GenBank/DDBJ whole genome shotgun (WGS) entry which is preliminary data.</text>
</comment>
<proteinExistence type="predicted"/>
<keyword evidence="2" id="KW-1185">Reference proteome</keyword>
<organism evidence="1 2">
    <name type="scientific">Steinernema hermaphroditum</name>
    <dbReference type="NCBI Taxonomy" id="289476"/>
    <lineage>
        <taxon>Eukaryota</taxon>
        <taxon>Metazoa</taxon>
        <taxon>Ecdysozoa</taxon>
        <taxon>Nematoda</taxon>
        <taxon>Chromadorea</taxon>
        <taxon>Rhabditida</taxon>
        <taxon>Tylenchina</taxon>
        <taxon>Panagrolaimomorpha</taxon>
        <taxon>Strongyloidoidea</taxon>
        <taxon>Steinernematidae</taxon>
        <taxon>Steinernema</taxon>
    </lineage>
</organism>
<sequence length="87" mass="9466">MVCLSLLFLFLVPLLLGIAAVISTVFTLKLIVGQGQYMSDCELKAFKLIDEMLQATAPKGLVERIAKEASGVVDRPLQGNTDSQKQK</sequence>
<dbReference type="EMBL" id="JAUCMV010000002">
    <property type="protein sequence ID" value="KAK0416933.1"/>
    <property type="molecule type" value="Genomic_DNA"/>
</dbReference>
<protein>
    <submittedName>
        <fullName evidence="1">Uncharacterized protein</fullName>
    </submittedName>
</protein>
<gene>
    <name evidence="1" type="ORF">QR680_012757</name>
</gene>
<evidence type="ECO:0000313" key="2">
    <source>
        <dbReference type="Proteomes" id="UP001175271"/>
    </source>
</evidence>